<evidence type="ECO:0000259" key="5">
    <source>
        <dbReference type="PROSITE" id="PS51843"/>
    </source>
</evidence>
<dbReference type="EMBL" id="UYRT01082495">
    <property type="protein sequence ID" value="VDN26069.1"/>
    <property type="molecule type" value="Genomic_DNA"/>
</dbReference>
<name>A0A183E3D6_9BILA</name>
<dbReference type="PANTHER" id="PTHR47519">
    <property type="entry name" value="NUCLEAR HORMONE RECEPTOR FAMILY MEMBER NHR-31-RELATED"/>
    <property type="match status" value="1"/>
</dbReference>
<evidence type="ECO:0000256" key="3">
    <source>
        <dbReference type="ARBA" id="ARBA00023170"/>
    </source>
</evidence>
<gene>
    <name evidence="6" type="ORF">GPUH_LOCUS15477</name>
</gene>
<dbReference type="InterPro" id="IPR035500">
    <property type="entry name" value="NHR-like_dom_sf"/>
</dbReference>
<feature type="domain" description="NR LBD" evidence="5">
    <location>
        <begin position="1"/>
        <end position="141"/>
    </location>
</feature>
<keyword evidence="2" id="KW-0804">Transcription</keyword>
<dbReference type="WBParaSite" id="GPUH_0001549801-mRNA-1">
    <property type="protein sequence ID" value="GPUH_0001549801-mRNA-1"/>
    <property type="gene ID" value="GPUH_0001549801"/>
</dbReference>
<keyword evidence="3" id="KW-0675">Receptor</keyword>
<feature type="region of interest" description="Disordered" evidence="4">
    <location>
        <begin position="191"/>
        <end position="230"/>
    </location>
</feature>
<evidence type="ECO:0000256" key="2">
    <source>
        <dbReference type="ARBA" id="ARBA00023163"/>
    </source>
</evidence>
<evidence type="ECO:0000313" key="7">
    <source>
        <dbReference type="Proteomes" id="UP000271098"/>
    </source>
</evidence>
<dbReference type="Gene3D" id="1.10.565.10">
    <property type="entry name" value="Retinoid X Receptor"/>
    <property type="match status" value="1"/>
</dbReference>
<dbReference type="Pfam" id="PF00104">
    <property type="entry name" value="Hormone_recep"/>
    <property type="match status" value="1"/>
</dbReference>
<dbReference type="OrthoDB" id="5771769at2759"/>
<feature type="compositionally biased region" description="Polar residues" evidence="4">
    <location>
        <begin position="157"/>
        <end position="168"/>
    </location>
</feature>
<dbReference type="InterPro" id="IPR052496">
    <property type="entry name" value="Orphan_Nuclear_Rcpt"/>
</dbReference>
<feature type="region of interest" description="Disordered" evidence="4">
    <location>
        <begin position="150"/>
        <end position="169"/>
    </location>
</feature>
<reference evidence="8" key="1">
    <citation type="submission" date="2016-06" db="UniProtKB">
        <authorList>
            <consortium name="WormBaseParasite"/>
        </authorList>
    </citation>
    <scope>IDENTIFICATION</scope>
</reference>
<dbReference type="Proteomes" id="UP000271098">
    <property type="component" value="Unassembled WGS sequence"/>
</dbReference>
<reference evidence="6 7" key="2">
    <citation type="submission" date="2018-11" db="EMBL/GenBank/DDBJ databases">
        <authorList>
            <consortium name="Pathogen Informatics"/>
        </authorList>
    </citation>
    <scope>NUCLEOTIDE SEQUENCE [LARGE SCALE GENOMIC DNA]</scope>
</reference>
<evidence type="ECO:0000256" key="4">
    <source>
        <dbReference type="SAM" id="MobiDB-lite"/>
    </source>
</evidence>
<dbReference type="AlphaFoldDB" id="A0A183E3D6"/>
<evidence type="ECO:0000256" key="1">
    <source>
        <dbReference type="ARBA" id="ARBA00023015"/>
    </source>
</evidence>
<dbReference type="SUPFAM" id="SSF48508">
    <property type="entry name" value="Nuclear receptor ligand-binding domain"/>
    <property type="match status" value="1"/>
</dbReference>
<dbReference type="PANTHER" id="PTHR47519:SF5">
    <property type="entry name" value="NUCLEAR HORMONE RECEPTOR E75"/>
    <property type="match status" value="1"/>
</dbReference>
<evidence type="ECO:0000313" key="8">
    <source>
        <dbReference type="WBParaSite" id="GPUH_0001549801-mRNA-1"/>
    </source>
</evidence>
<organism evidence="8">
    <name type="scientific">Gongylonema pulchrum</name>
    <dbReference type="NCBI Taxonomy" id="637853"/>
    <lineage>
        <taxon>Eukaryota</taxon>
        <taxon>Metazoa</taxon>
        <taxon>Ecdysozoa</taxon>
        <taxon>Nematoda</taxon>
        <taxon>Chromadorea</taxon>
        <taxon>Rhabditida</taxon>
        <taxon>Spirurina</taxon>
        <taxon>Spiruromorpha</taxon>
        <taxon>Spiruroidea</taxon>
        <taxon>Gongylonematidae</taxon>
        <taxon>Gongylonema</taxon>
    </lineage>
</organism>
<keyword evidence="7" id="KW-1185">Reference proteome</keyword>
<protein>
    <submittedName>
        <fullName evidence="8">NR LBD domain-containing protein</fullName>
    </submittedName>
</protein>
<dbReference type="PROSITE" id="PS51843">
    <property type="entry name" value="NR_LBD"/>
    <property type="match status" value="1"/>
</dbReference>
<evidence type="ECO:0000313" key="6">
    <source>
        <dbReference type="EMBL" id="VDN26069.1"/>
    </source>
</evidence>
<dbReference type="InterPro" id="IPR000536">
    <property type="entry name" value="Nucl_hrmn_rcpt_lig-bd"/>
</dbReference>
<sequence>MKDGQLYITTLCSFLSNNMAARILDELTQPIRKLLLNETEIVALISLVLLDPDVPGLTMDTSRALAALRDRVQHALFQVIRERVGSAEQPVSAAISRFGNILLLLPPLAKISSIFCENVQFARVFGSQTIDPLVLQIFFDSPGEVIPSTTSRERADVSTQTHNLQQVSPRHAASADEEMLSLVQLTPPPTAGTLSTLSPVGSVGLPCSTSPQQQQQQQRITPIVVPPGPN</sequence>
<accession>A0A183E3D6</accession>
<keyword evidence="1" id="KW-0805">Transcription regulation</keyword>
<proteinExistence type="predicted"/>